<reference evidence="2" key="2">
    <citation type="journal article" date="2022" name="BMC Genomics">
        <title>Comparative genome analysis of mycobacteria focusing on tRNA and non-coding RNA.</title>
        <authorList>
            <person name="Behra P.R.K."/>
            <person name="Pettersson B.M.F."/>
            <person name="Ramesh M."/>
            <person name="Das S."/>
            <person name="Dasgupta S."/>
            <person name="Kirsebom L.A."/>
        </authorList>
    </citation>
    <scope>NUCLEOTIDE SEQUENCE</scope>
    <source>
        <strain evidence="2">DSM 44838</strain>
    </source>
</reference>
<proteinExistence type="predicted"/>
<keyword evidence="3" id="KW-1185">Reference proteome</keyword>
<reference evidence="2" key="1">
    <citation type="submission" date="2020-07" db="EMBL/GenBank/DDBJ databases">
        <authorList>
            <person name="Pettersson B.M.F."/>
            <person name="Behra P.R.K."/>
            <person name="Ramesh M."/>
            <person name="Das S."/>
            <person name="Dasgupta S."/>
            <person name="Kirsebom L.A."/>
        </authorList>
    </citation>
    <scope>NUCLEOTIDE SEQUENCE</scope>
    <source>
        <strain evidence="2">DSM 44838</strain>
    </source>
</reference>
<sequence>MNADRFTRRVALVIGGGAIITMGAFTAGCSSSEKPAPSSTTTTTTTAPSVTPTEKSITPGGANSFSPPVKAPPAPTGEPGTHRNGSSS</sequence>
<feature type="region of interest" description="Disordered" evidence="1">
    <location>
        <begin position="28"/>
        <end position="88"/>
    </location>
</feature>
<evidence type="ECO:0000313" key="2">
    <source>
        <dbReference type="EMBL" id="MCV7423975.1"/>
    </source>
</evidence>
<protein>
    <submittedName>
        <fullName evidence="2">Uncharacterized protein</fullName>
    </submittedName>
</protein>
<dbReference type="EMBL" id="JACKVK010000013">
    <property type="protein sequence ID" value="MCV7423975.1"/>
    <property type="molecule type" value="Genomic_DNA"/>
</dbReference>
<gene>
    <name evidence="2" type="ORF">H7K45_25815</name>
</gene>
<name>A0A9X2Z8J7_9MYCO</name>
<dbReference type="AlphaFoldDB" id="A0A9X2Z8J7"/>
<accession>A0A9X2Z8J7</accession>
<feature type="compositionally biased region" description="Low complexity" evidence="1">
    <location>
        <begin position="30"/>
        <end position="55"/>
    </location>
</feature>
<comment type="caution">
    <text evidence="2">The sequence shown here is derived from an EMBL/GenBank/DDBJ whole genome shotgun (WGS) entry which is preliminary data.</text>
</comment>
<evidence type="ECO:0000313" key="3">
    <source>
        <dbReference type="Proteomes" id="UP001141629"/>
    </source>
</evidence>
<organism evidence="2 3">
    <name type="scientific">Mycobacterium yunnanensis</name>
    <dbReference type="NCBI Taxonomy" id="368477"/>
    <lineage>
        <taxon>Bacteria</taxon>
        <taxon>Bacillati</taxon>
        <taxon>Actinomycetota</taxon>
        <taxon>Actinomycetes</taxon>
        <taxon>Mycobacteriales</taxon>
        <taxon>Mycobacteriaceae</taxon>
        <taxon>Mycobacterium</taxon>
    </lineage>
</organism>
<evidence type="ECO:0000256" key="1">
    <source>
        <dbReference type="SAM" id="MobiDB-lite"/>
    </source>
</evidence>
<dbReference type="RefSeq" id="WP_263998952.1">
    <property type="nucleotide sequence ID" value="NZ_JACKVK010000013.1"/>
</dbReference>
<dbReference type="Proteomes" id="UP001141629">
    <property type="component" value="Unassembled WGS sequence"/>
</dbReference>
<dbReference type="PROSITE" id="PS51257">
    <property type="entry name" value="PROKAR_LIPOPROTEIN"/>
    <property type="match status" value="1"/>
</dbReference>